<dbReference type="GO" id="GO:0042597">
    <property type="term" value="C:periplasmic space"/>
    <property type="evidence" value="ECO:0007669"/>
    <property type="project" value="UniProtKB-ARBA"/>
</dbReference>
<evidence type="ECO:0000256" key="4">
    <source>
        <dbReference type="ARBA" id="ARBA00022729"/>
    </source>
</evidence>
<proteinExistence type="inferred from homology"/>
<accession>A0A0F5YFW3</accession>
<evidence type="ECO:0000256" key="1">
    <source>
        <dbReference type="ARBA" id="ARBA00004196"/>
    </source>
</evidence>
<evidence type="ECO:0000256" key="3">
    <source>
        <dbReference type="ARBA" id="ARBA00022448"/>
    </source>
</evidence>
<dbReference type="CDD" id="cd08519">
    <property type="entry name" value="PBP2_NikA_DppA_OppA_like_20"/>
    <property type="match status" value="1"/>
</dbReference>
<dbReference type="PATRIC" id="fig|1637645.4.peg.6759"/>
<dbReference type="Gene3D" id="3.10.105.10">
    <property type="entry name" value="Dipeptide-binding Protein, Domain 3"/>
    <property type="match status" value="1"/>
</dbReference>
<dbReference type="PANTHER" id="PTHR30290:SF10">
    <property type="entry name" value="PERIPLASMIC OLIGOPEPTIDE-BINDING PROTEIN-RELATED"/>
    <property type="match status" value="1"/>
</dbReference>
<evidence type="ECO:0000313" key="7">
    <source>
        <dbReference type="Proteomes" id="UP000033607"/>
    </source>
</evidence>
<evidence type="ECO:0000313" key="6">
    <source>
        <dbReference type="EMBL" id="KKD37095.1"/>
    </source>
</evidence>
<evidence type="ECO:0000259" key="5">
    <source>
        <dbReference type="Pfam" id="PF00496"/>
    </source>
</evidence>
<dbReference type="RefSeq" id="WP_046279602.1">
    <property type="nucleotide sequence ID" value="NZ_LATL02000345.1"/>
</dbReference>
<comment type="subcellular location">
    <subcellularLocation>
        <location evidence="1">Cell envelope</location>
    </subcellularLocation>
</comment>
<dbReference type="GO" id="GO:0043190">
    <property type="term" value="C:ATP-binding cassette (ABC) transporter complex"/>
    <property type="evidence" value="ECO:0007669"/>
    <property type="project" value="InterPro"/>
</dbReference>
<dbReference type="SUPFAM" id="SSF53850">
    <property type="entry name" value="Periplasmic binding protein-like II"/>
    <property type="match status" value="1"/>
</dbReference>
<dbReference type="PIRSF" id="PIRSF002741">
    <property type="entry name" value="MppA"/>
    <property type="match status" value="1"/>
</dbReference>
<reference evidence="6 7" key="1">
    <citation type="submission" date="2015-06" db="EMBL/GenBank/DDBJ databases">
        <title>Draft genome assembly of filamentous brackish cyanobacterium Limnoraphis robusta strain CS-951.</title>
        <authorList>
            <person name="Willis A."/>
            <person name="Parks M."/>
            <person name="Burford M.A."/>
        </authorList>
    </citation>
    <scope>NUCLEOTIDE SEQUENCE [LARGE SCALE GENOMIC DNA]</scope>
    <source>
        <strain evidence="6 7">CS-951</strain>
    </source>
</reference>
<keyword evidence="4" id="KW-0732">Signal</keyword>
<dbReference type="InterPro" id="IPR000914">
    <property type="entry name" value="SBP_5_dom"/>
</dbReference>
<keyword evidence="3" id="KW-0813">Transport</keyword>
<dbReference type="PANTHER" id="PTHR30290">
    <property type="entry name" value="PERIPLASMIC BINDING COMPONENT OF ABC TRANSPORTER"/>
    <property type="match status" value="1"/>
</dbReference>
<evidence type="ECO:0000256" key="2">
    <source>
        <dbReference type="ARBA" id="ARBA00005695"/>
    </source>
</evidence>
<name>A0A0F5YFW3_9CYAN</name>
<dbReference type="OrthoDB" id="9796817at2"/>
<dbReference type="Pfam" id="PF00496">
    <property type="entry name" value="SBP_bac_5"/>
    <property type="match status" value="1"/>
</dbReference>
<organism evidence="6 7">
    <name type="scientific">Limnoraphis robusta CS-951</name>
    <dbReference type="NCBI Taxonomy" id="1637645"/>
    <lineage>
        <taxon>Bacteria</taxon>
        <taxon>Bacillati</taxon>
        <taxon>Cyanobacteriota</taxon>
        <taxon>Cyanophyceae</taxon>
        <taxon>Oscillatoriophycideae</taxon>
        <taxon>Oscillatoriales</taxon>
        <taxon>Sirenicapillariaceae</taxon>
        <taxon>Limnoraphis</taxon>
    </lineage>
</organism>
<comment type="caution">
    <text evidence="6">The sequence shown here is derived from an EMBL/GenBank/DDBJ whole genome shotgun (WGS) entry which is preliminary data.</text>
</comment>
<dbReference type="InterPro" id="IPR030678">
    <property type="entry name" value="Peptide/Ni-bd"/>
</dbReference>
<dbReference type="GO" id="GO:1904680">
    <property type="term" value="F:peptide transmembrane transporter activity"/>
    <property type="evidence" value="ECO:0007669"/>
    <property type="project" value="TreeGrafter"/>
</dbReference>
<dbReference type="EMBL" id="LATL02000345">
    <property type="protein sequence ID" value="KKD37095.1"/>
    <property type="molecule type" value="Genomic_DNA"/>
</dbReference>
<dbReference type="Proteomes" id="UP000033607">
    <property type="component" value="Unassembled WGS sequence"/>
</dbReference>
<dbReference type="GO" id="GO:0030313">
    <property type="term" value="C:cell envelope"/>
    <property type="evidence" value="ECO:0007669"/>
    <property type="project" value="UniProtKB-SubCell"/>
</dbReference>
<dbReference type="AlphaFoldDB" id="A0A0F5YFW3"/>
<feature type="domain" description="Solute-binding protein family 5" evidence="5">
    <location>
        <begin position="101"/>
        <end position="466"/>
    </location>
</feature>
<dbReference type="GO" id="GO:0015833">
    <property type="term" value="P:peptide transport"/>
    <property type="evidence" value="ECO:0007669"/>
    <property type="project" value="TreeGrafter"/>
</dbReference>
<sequence length="557" mass="62211">MFARFLSKTVNLRWFQHRQGQSILQFISLFCLCWFLAVSCTPRQTQTNTSPPAESNPGRITIGTTLKIRTLDPADAYDALSNDIFYNVGDRLYTYELGTTKLIPQLATALPTVSEDGLTYTIPVRQDVVFHDDTPFNAEAMVFSLRRFIENGGQPAFLLSDTIDSIQATGDYELTIKLKQPFAAFPNLLAVAGTCAVSPKAYELGSGKFQPQILVGTGPYKLAEYGVDVVRLNGFDQYWGEKPQNQGIDIQRFSSSANLFNSFRSNGVDVAYLSLDPDQVNSLQADAEKGKWQMIVAQGNTVNYMVLNLNSEPLNKPEVRQALAAIVDRNLINERVLRGQGEPLYSMIPTTFESYKPVFKDSYGDANTEKAKALLKQAGYTPENPAVVEVWYASSNNKRATLASTLKALATEQLEGALQLELKSVEATTAFEKLDKGVYPTFLLDWYADFLDADNYLQPFLDCATGSAEKGCEQGATQSQGSFYYSDRVNELIDQQRQEQNPQARQLLFDELQTILAKDVPYIPIWQDNNFIFAHNNISGIQPQATQQLPFWTMSKS</sequence>
<dbReference type="Gene3D" id="3.40.190.10">
    <property type="entry name" value="Periplasmic binding protein-like II"/>
    <property type="match status" value="1"/>
</dbReference>
<protein>
    <submittedName>
        <fullName evidence="6">Peptide ABC transporter substrate-binding protein</fullName>
    </submittedName>
</protein>
<dbReference type="InterPro" id="IPR039424">
    <property type="entry name" value="SBP_5"/>
</dbReference>
<gene>
    <name evidence="6" type="ORF">WN50_16205</name>
</gene>
<dbReference type="Gene3D" id="3.90.76.10">
    <property type="entry name" value="Dipeptide-binding Protein, Domain 1"/>
    <property type="match status" value="1"/>
</dbReference>
<comment type="similarity">
    <text evidence="2">Belongs to the bacterial solute-binding protein 5 family.</text>
</comment>